<dbReference type="InterPro" id="IPR014712">
    <property type="entry name" value="ANTH_dom_sf"/>
</dbReference>
<gene>
    <name evidence="5" type="ORF">CU097_009007</name>
</gene>
<dbReference type="GO" id="GO:0000149">
    <property type="term" value="F:SNARE binding"/>
    <property type="evidence" value="ECO:0007669"/>
    <property type="project" value="TreeGrafter"/>
</dbReference>
<dbReference type="CDD" id="cd16988">
    <property type="entry name" value="ANTH_N_YAP180"/>
    <property type="match status" value="1"/>
</dbReference>
<dbReference type="PANTHER" id="PTHR22951:SF5">
    <property type="entry name" value="PHOSPHATIDYLINOSITOL-BINDING CLATHRIN ASSEMBLY PROTEIN LAP"/>
    <property type="match status" value="1"/>
</dbReference>
<dbReference type="InterPro" id="IPR011417">
    <property type="entry name" value="ANTH_dom"/>
</dbReference>
<keyword evidence="2" id="KW-0963">Cytoplasm</keyword>
<dbReference type="SMART" id="SM00273">
    <property type="entry name" value="ENTH"/>
    <property type="match status" value="1"/>
</dbReference>
<dbReference type="PROSITE" id="PS50942">
    <property type="entry name" value="ENTH"/>
    <property type="match status" value="1"/>
</dbReference>
<feature type="region of interest" description="Disordered" evidence="3">
    <location>
        <begin position="347"/>
        <end position="382"/>
    </location>
</feature>
<dbReference type="GO" id="GO:0005545">
    <property type="term" value="F:1-phosphatidylinositol binding"/>
    <property type="evidence" value="ECO:0007669"/>
    <property type="project" value="InterPro"/>
</dbReference>
<dbReference type="GO" id="GO:0006900">
    <property type="term" value="P:vesicle budding from membrane"/>
    <property type="evidence" value="ECO:0007669"/>
    <property type="project" value="TreeGrafter"/>
</dbReference>
<accession>A0A367JA68</accession>
<feature type="compositionally biased region" description="Low complexity" evidence="3">
    <location>
        <begin position="360"/>
        <end position="382"/>
    </location>
</feature>
<proteinExistence type="predicted"/>
<comment type="caution">
    <text evidence="5">The sequence shown here is derived from an EMBL/GenBank/DDBJ whole genome shotgun (WGS) entry which is preliminary data.</text>
</comment>
<dbReference type="PANTHER" id="PTHR22951">
    <property type="entry name" value="CLATHRIN ASSEMBLY PROTEIN"/>
    <property type="match status" value="1"/>
</dbReference>
<protein>
    <recommendedName>
        <fullName evidence="4">ENTH domain-containing protein</fullName>
    </recommendedName>
</protein>
<dbReference type="STRING" id="86630.A0A367JA68"/>
<comment type="subcellular location">
    <subcellularLocation>
        <location evidence="1">Cytoplasm</location>
    </subcellularLocation>
</comment>
<dbReference type="SUPFAM" id="SSF89009">
    <property type="entry name" value="GAT-like domain"/>
    <property type="match status" value="1"/>
</dbReference>
<keyword evidence="6" id="KW-1185">Reference proteome</keyword>
<dbReference type="GO" id="GO:0005546">
    <property type="term" value="F:phosphatidylinositol-4,5-bisphosphate binding"/>
    <property type="evidence" value="ECO:0007669"/>
    <property type="project" value="TreeGrafter"/>
</dbReference>
<organism evidence="5 6">
    <name type="scientific">Rhizopus azygosporus</name>
    <name type="common">Rhizopus microsporus var. azygosporus</name>
    <dbReference type="NCBI Taxonomy" id="86630"/>
    <lineage>
        <taxon>Eukaryota</taxon>
        <taxon>Fungi</taxon>
        <taxon>Fungi incertae sedis</taxon>
        <taxon>Mucoromycota</taxon>
        <taxon>Mucoromycotina</taxon>
        <taxon>Mucoromycetes</taxon>
        <taxon>Mucorales</taxon>
        <taxon>Mucorineae</taxon>
        <taxon>Rhizopodaceae</taxon>
        <taxon>Rhizopus</taxon>
    </lineage>
</organism>
<dbReference type="GO" id="GO:0072583">
    <property type="term" value="P:clathrin-dependent endocytosis"/>
    <property type="evidence" value="ECO:0007669"/>
    <property type="project" value="InterPro"/>
</dbReference>
<reference evidence="5 6" key="1">
    <citation type="journal article" date="2018" name="G3 (Bethesda)">
        <title>Phylogenetic and Phylogenomic Definition of Rhizopus Species.</title>
        <authorList>
            <person name="Gryganskyi A.P."/>
            <person name="Golan J."/>
            <person name="Dolatabadi S."/>
            <person name="Mondo S."/>
            <person name="Robb S."/>
            <person name="Idnurm A."/>
            <person name="Muszewska A."/>
            <person name="Steczkiewicz K."/>
            <person name="Masonjones S."/>
            <person name="Liao H.L."/>
            <person name="Gajdeczka M.T."/>
            <person name="Anike F."/>
            <person name="Vuek A."/>
            <person name="Anishchenko I.M."/>
            <person name="Voigt K."/>
            <person name="de Hoog G.S."/>
            <person name="Smith M.E."/>
            <person name="Heitman J."/>
            <person name="Vilgalys R."/>
            <person name="Stajich J.E."/>
        </authorList>
    </citation>
    <scope>NUCLEOTIDE SEQUENCE [LARGE SCALE GENOMIC DNA]</scope>
    <source>
        <strain evidence="5 6">CBS 357.93</strain>
    </source>
</reference>
<dbReference type="EMBL" id="PJQL01001787">
    <property type="protein sequence ID" value="RCH86828.1"/>
    <property type="molecule type" value="Genomic_DNA"/>
</dbReference>
<dbReference type="OrthoDB" id="44015at2759"/>
<dbReference type="GO" id="GO:0032050">
    <property type="term" value="F:clathrin heavy chain binding"/>
    <property type="evidence" value="ECO:0007669"/>
    <property type="project" value="TreeGrafter"/>
</dbReference>
<evidence type="ECO:0000256" key="3">
    <source>
        <dbReference type="SAM" id="MobiDB-lite"/>
    </source>
</evidence>
<dbReference type="InterPro" id="IPR013809">
    <property type="entry name" value="ENTH"/>
</dbReference>
<dbReference type="Gene3D" id="1.20.58.150">
    <property type="entry name" value="ANTH domain"/>
    <property type="match status" value="1"/>
</dbReference>
<evidence type="ECO:0000313" key="6">
    <source>
        <dbReference type="Proteomes" id="UP000252139"/>
    </source>
</evidence>
<evidence type="ECO:0000256" key="2">
    <source>
        <dbReference type="ARBA" id="ARBA00022490"/>
    </source>
</evidence>
<dbReference type="GO" id="GO:0005905">
    <property type="term" value="C:clathrin-coated pit"/>
    <property type="evidence" value="ECO:0007669"/>
    <property type="project" value="TreeGrafter"/>
</dbReference>
<dbReference type="SUPFAM" id="SSF48464">
    <property type="entry name" value="ENTH/VHS domain"/>
    <property type="match status" value="1"/>
</dbReference>
<dbReference type="InterPro" id="IPR045192">
    <property type="entry name" value="AP180-like"/>
</dbReference>
<sequence>METAIRKATRLDYNPPKQKHLSTLVSLTYENPGNAVYIVDLLERRLRENSWIIIFKVLIILHTLMRNGDGDKTIAYIETKPSALDTTKLREKSSGVVHIQNIYLYTAYLQQKVIAYRQSKVDYIKDTMGKKEGRLRHLSISDGLLKETVSIQKLIGTLLKCNFLLDDVDNNISLYAFRLLVEDLLVLFQVLNEAIVNILEHYFAMKKSDARTSLEIYKRFARQTEETISFLDRARRLQHELSISIPSVKHAPLSLAAALQEYLDDQNHVPVAPQPQAIQSMVLPQSTGHNPFRQSTLPASSATNYANPFRTSTMPLIHNSSVPLQQPNATANQLIIPQATSTHNPFAANSSMIPVASPTNLGNNPFGNNNQQQWGQQSNTLF</sequence>
<dbReference type="InterPro" id="IPR008942">
    <property type="entry name" value="ENTH_VHS"/>
</dbReference>
<dbReference type="Gene3D" id="1.25.40.90">
    <property type="match status" value="1"/>
</dbReference>
<dbReference type="AlphaFoldDB" id="A0A367JA68"/>
<feature type="domain" description="ENTH" evidence="4">
    <location>
        <begin position="1"/>
        <end position="123"/>
    </location>
</feature>
<evidence type="ECO:0000313" key="5">
    <source>
        <dbReference type="EMBL" id="RCH86828.1"/>
    </source>
</evidence>
<dbReference type="GO" id="GO:0048268">
    <property type="term" value="P:clathrin coat assembly"/>
    <property type="evidence" value="ECO:0007669"/>
    <property type="project" value="InterPro"/>
</dbReference>
<dbReference type="Pfam" id="PF07651">
    <property type="entry name" value="ANTH"/>
    <property type="match status" value="1"/>
</dbReference>
<dbReference type="FunFam" id="1.20.58.150:FF:000004">
    <property type="entry name" value="ENTH domain protein"/>
    <property type="match status" value="1"/>
</dbReference>
<name>A0A367JA68_RHIAZ</name>
<dbReference type="GO" id="GO:0030136">
    <property type="term" value="C:clathrin-coated vesicle"/>
    <property type="evidence" value="ECO:0007669"/>
    <property type="project" value="InterPro"/>
</dbReference>
<evidence type="ECO:0000256" key="1">
    <source>
        <dbReference type="ARBA" id="ARBA00004496"/>
    </source>
</evidence>
<evidence type="ECO:0000259" key="4">
    <source>
        <dbReference type="PROSITE" id="PS50942"/>
    </source>
</evidence>
<dbReference type="Proteomes" id="UP000252139">
    <property type="component" value="Unassembled WGS sequence"/>
</dbReference>